<dbReference type="PANTHER" id="PTHR43280:SF10">
    <property type="entry name" value="REGULATORY PROTEIN POCR"/>
    <property type="match status" value="1"/>
</dbReference>
<dbReference type="PROSITE" id="PS50110">
    <property type="entry name" value="RESPONSE_REGULATORY"/>
    <property type="match status" value="1"/>
</dbReference>
<name>A0ABW0R8Y5_9BACL</name>
<evidence type="ECO:0000256" key="1">
    <source>
        <dbReference type="ARBA" id="ARBA00023015"/>
    </source>
</evidence>
<dbReference type="SMART" id="SM00342">
    <property type="entry name" value="HTH_ARAC"/>
    <property type="match status" value="1"/>
</dbReference>
<dbReference type="Gene3D" id="3.40.50.2300">
    <property type="match status" value="1"/>
</dbReference>
<keyword evidence="1" id="KW-0805">Transcription regulation</keyword>
<feature type="domain" description="Response regulatory" evidence="6">
    <location>
        <begin position="2"/>
        <end position="119"/>
    </location>
</feature>
<dbReference type="InterPro" id="IPR011006">
    <property type="entry name" value="CheY-like_superfamily"/>
</dbReference>
<dbReference type="EMBL" id="JBHSNC010000057">
    <property type="protein sequence ID" value="MFC5532307.1"/>
    <property type="molecule type" value="Genomic_DNA"/>
</dbReference>
<evidence type="ECO:0000256" key="2">
    <source>
        <dbReference type="ARBA" id="ARBA00023125"/>
    </source>
</evidence>
<dbReference type="InterPro" id="IPR009057">
    <property type="entry name" value="Homeodomain-like_sf"/>
</dbReference>
<gene>
    <name evidence="7" type="ORF">ACFPQ4_23070</name>
</gene>
<dbReference type="SUPFAM" id="SSF52172">
    <property type="entry name" value="CheY-like"/>
    <property type="match status" value="1"/>
</dbReference>
<dbReference type="CDD" id="cd17536">
    <property type="entry name" value="REC_YesN-like"/>
    <property type="match status" value="1"/>
</dbReference>
<dbReference type="RefSeq" id="WP_378114274.1">
    <property type="nucleotide sequence ID" value="NZ_JBHSNC010000057.1"/>
</dbReference>
<keyword evidence="2" id="KW-0238">DNA-binding</keyword>
<evidence type="ECO:0000313" key="7">
    <source>
        <dbReference type="EMBL" id="MFC5532307.1"/>
    </source>
</evidence>
<reference evidence="8" key="1">
    <citation type="journal article" date="2019" name="Int. J. Syst. Evol. Microbiol.">
        <title>The Global Catalogue of Microorganisms (GCM) 10K type strain sequencing project: providing services to taxonomists for standard genome sequencing and annotation.</title>
        <authorList>
            <consortium name="The Broad Institute Genomics Platform"/>
            <consortium name="The Broad Institute Genome Sequencing Center for Infectious Disease"/>
            <person name="Wu L."/>
            <person name="Ma J."/>
        </authorList>
    </citation>
    <scope>NUCLEOTIDE SEQUENCE [LARGE SCALE GENOMIC DNA]</scope>
    <source>
        <strain evidence="8">CGMCC 1.18578</strain>
    </source>
</reference>
<dbReference type="Proteomes" id="UP001596108">
    <property type="component" value="Unassembled WGS sequence"/>
</dbReference>
<organism evidence="7 8">
    <name type="scientific">Cohnella yongneupensis</name>
    <dbReference type="NCBI Taxonomy" id="425006"/>
    <lineage>
        <taxon>Bacteria</taxon>
        <taxon>Bacillati</taxon>
        <taxon>Bacillota</taxon>
        <taxon>Bacilli</taxon>
        <taxon>Bacillales</taxon>
        <taxon>Paenibacillaceae</taxon>
        <taxon>Cohnella</taxon>
    </lineage>
</organism>
<keyword evidence="3" id="KW-0804">Transcription</keyword>
<comment type="caution">
    <text evidence="7">The sequence shown here is derived from an EMBL/GenBank/DDBJ whole genome shotgun (WGS) entry which is preliminary data.</text>
</comment>
<dbReference type="InterPro" id="IPR001789">
    <property type="entry name" value="Sig_transdc_resp-reg_receiver"/>
</dbReference>
<evidence type="ECO:0000256" key="3">
    <source>
        <dbReference type="ARBA" id="ARBA00023163"/>
    </source>
</evidence>
<sequence>MKALIIDDEWHVREAIKLLVPWERFGIHTLLEATDGLSAIELIEAERPAIIFTDMMMPNMNGMELLEWVARHSPSSKVIVISGHDDFAFVRQTLKYGGLDYLLKPIEESQLHGALGRAIEGWKADEEARSSERNRNMEINRLKPVYLDQYFSNLISEPAEHPSIHAMLEQQFAVARPIKEAKVALLSLELGPPSIRAKFAACWDLIYYSLANVCNEFLRAKSAGYAFRYRGQENEIAIVLWDCLDRAESLLSDINEGIYKALNARFGIGIGETVVFPAQLDASYRSARRSIRHRNLLQMKTLVQAHGPHVSEAVAAKSTIFFTDYEQRIRYALQNGDKEQLSSAYEAWFKVLEQSDSVTLEQLHLWWQEFRLARTMWTSDKTGSGGGHLESDEVHMPAVLQENLGFNLAQWKRGFLSETEEIMERLANGDGSTPSAMQAIAKYIEQFLHEELSLQDISNRFFLSREYISRKFKQEMNENLTDYITRVRIEQAKRLLADTQLKISNIAERVGFQDEKYFSKVFKKWTDHSPNEYRKLAFGDSRNG</sequence>
<evidence type="ECO:0000259" key="5">
    <source>
        <dbReference type="PROSITE" id="PS01124"/>
    </source>
</evidence>
<proteinExistence type="predicted"/>
<feature type="domain" description="HTH araC/xylS-type" evidence="5">
    <location>
        <begin position="438"/>
        <end position="536"/>
    </location>
</feature>
<dbReference type="PRINTS" id="PR00032">
    <property type="entry name" value="HTHARAC"/>
</dbReference>
<keyword evidence="8" id="KW-1185">Reference proteome</keyword>
<dbReference type="Gene3D" id="1.10.10.60">
    <property type="entry name" value="Homeodomain-like"/>
    <property type="match status" value="2"/>
</dbReference>
<dbReference type="SUPFAM" id="SSF46689">
    <property type="entry name" value="Homeodomain-like"/>
    <property type="match status" value="2"/>
</dbReference>
<feature type="modified residue" description="4-aspartylphosphate" evidence="4">
    <location>
        <position position="54"/>
    </location>
</feature>
<dbReference type="PANTHER" id="PTHR43280">
    <property type="entry name" value="ARAC-FAMILY TRANSCRIPTIONAL REGULATOR"/>
    <property type="match status" value="1"/>
</dbReference>
<dbReference type="InterPro" id="IPR018062">
    <property type="entry name" value="HTH_AraC-typ_CS"/>
</dbReference>
<accession>A0ABW0R8Y5</accession>
<dbReference type="InterPro" id="IPR020449">
    <property type="entry name" value="Tscrpt_reg_AraC-type_HTH"/>
</dbReference>
<keyword evidence="4" id="KW-0597">Phosphoprotein</keyword>
<dbReference type="SMART" id="SM00448">
    <property type="entry name" value="REC"/>
    <property type="match status" value="1"/>
</dbReference>
<dbReference type="PROSITE" id="PS00041">
    <property type="entry name" value="HTH_ARAC_FAMILY_1"/>
    <property type="match status" value="1"/>
</dbReference>
<dbReference type="PROSITE" id="PS01124">
    <property type="entry name" value="HTH_ARAC_FAMILY_2"/>
    <property type="match status" value="1"/>
</dbReference>
<protein>
    <submittedName>
        <fullName evidence="7">Response regulator</fullName>
    </submittedName>
</protein>
<dbReference type="Pfam" id="PF12833">
    <property type="entry name" value="HTH_18"/>
    <property type="match status" value="1"/>
</dbReference>
<evidence type="ECO:0000313" key="8">
    <source>
        <dbReference type="Proteomes" id="UP001596108"/>
    </source>
</evidence>
<evidence type="ECO:0000259" key="6">
    <source>
        <dbReference type="PROSITE" id="PS50110"/>
    </source>
</evidence>
<dbReference type="Pfam" id="PF00072">
    <property type="entry name" value="Response_reg"/>
    <property type="match status" value="1"/>
</dbReference>
<dbReference type="InterPro" id="IPR018060">
    <property type="entry name" value="HTH_AraC"/>
</dbReference>
<evidence type="ECO:0000256" key="4">
    <source>
        <dbReference type="PROSITE-ProRule" id="PRU00169"/>
    </source>
</evidence>